<feature type="domain" description="Acyltransferase 3" evidence="2">
    <location>
        <begin position="37"/>
        <end position="393"/>
    </location>
</feature>
<name>A0A7W8LL43_9SPIR</name>
<feature type="transmembrane region" description="Helical" evidence="1">
    <location>
        <begin position="6"/>
        <end position="23"/>
    </location>
</feature>
<accession>A0A7W8LL43</accession>
<reference evidence="3 4" key="1">
    <citation type="submission" date="2020-08" db="EMBL/GenBank/DDBJ databases">
        <title>Genomic Encyclopedia of Type Strains, Phase IV (KMG-IV): sequencing the most valuable type-strain genomes for metagenomic binning, comparative biology and taxonomic classification.</title>
        <authorList>
            <person name="Goeker M."/>
        </authorList>
    </citation>
    <scope>NUCLEOTIDE SEQUENCE [LARGE SCALE GENOMIC DNA]</scope>
    <source>
        <strain evidence="3 4">DSM 103462</strain>
    </source>
</reference>
<feature type="transmembrane region" description="Helical" evidence="1">
    <location>
        <begin position="376"/>
        <end position="397"/>
    </location>
</feature>
<keyword evidence="1" id="KW-0472">Membrane</keyword>
<feature type="transmembrane region" description="Helical" evidence="1">
    <location>
        <begin position="180"/>
        <end position="200"/>
    </location>
</feature>
<dbReference type="InterPro" id="IPR002656">
    <property type="entry name" value="Acyl_transf_3_dom"/>
</dbReference>
<sequence>MNYISAAVYVLLAFSMAIGIKIARPRQFNEDAFSLDAMTCLKGVMALFVVFHHLSQKKLFQETGTISLFEQIGFLFVGIFFFTSGYGLYKSFVTRPNYLNGFLKRRVLPILISYYVMIAVYAVYHIISGSTFTPVEWIFKLSGLILINSQGWFVPVIILMYLTFYFVFKSEKLRKYGIPILLAVTIIQGAIFCIMNHFAWYLGDGAGWWMKDGAFDNIPWWGGFCVLPFEGEWWVNSTIGFVLGIAIAKHEKSFLEWLSKKFPLKLAGAALLFVLATVLGLYCLWFVGYWTEFDGSGSLGVKNKVICYLVQCIQVVVTDLFIVILMRKVYVHNRLYSFFGKRSLEMYLMQEIALFSWLFLIEDKGAPILKPHNWNVIVYMVVVLATVTASATIYNLINKTLTKRLKK</sequence>
<organism evidence="3 4">
    <name type="scientific">Treponema ruminis</name>
    <dbReference type="NCBI Taxonomy" id="744515"/>
    <lineage>
        <taxon>Bacteria</taxon>
        <taxon>Pseudomonadati</taxon>
        <taxon>Spirochaetota</taxon>
        <taxon>Spirochaetia</taxon>
        <taxon>Spirochaetales</taxon>
        <taxon>Treponemataceae</taxon>
        <taxon>Treponema</taxon>
    </lineage>
</organism>
<keyword evidence="1" id="KW-0812">Transmembrane</keyword>
<keyword evidence="1" id="KW-1133">Transmembrane helix</keyword>
<dbReference type="GO" id="GO:0016747">
    <property type="term" value="F:acyltransferase activity, transferring groups other than amino-acyl groups"/>
    <property type="evidence" value="ECO:0007669"/>
    <property type="project" value="InterPro"/>
</dbReference>
<feature type="transmembrane region" description="Helical" evidence="1">
    <location>
        <begin position="308"/>
        <end position="326"/>
    </location>
</feature>
<keyword evidence="4" id="KW-1185">Reference proteome</keyword>
<evidence type="ECO:0000313" key="4">
    <source>
        <dbReference type="Proteomes" id="UP000518887"/>
    </source>
</evidence>
<feature type="transmembrane region" description="Helical" evidence="1">
    <location>
        <begin position="220"/>
        <end position="245"/>
    </location>
</feature>
<feature type="transmembrane region" description="Helical" evidence="1">
    <location>
        <begin position="147"/>
        <end position="168"/>
    </location>
</feature>
<evidence type="ECO:0000313" key="3">
    <source>
        <dbReference type="EMBL" id="MBB5224960.1"/>
    </source>
</evidence>
<dbReference type="Proteomes" id="UP000518887">
    <property type="component" value="Unassembled WGS sequence"/>
</dbReference>
<evidence type="ECO:0000256" key="1">
    <source>
        <dbReference type="SAM" id="Phobius"/>
    </source>
</evidence>
<protein>
    <recommendedName>
        <fullName evidence="2">Acyltransferase 3 domain-containing protein</fullName>
    </recommendedName>
</protein>
<evidence type="ECO:0000259" key="2">
    <source>
        <dbReference type="Pfam" id="PF01757"/>
    </source>
</evidence>
<dbReference type="EMBL" id="JACHFQ010000001">
    <property type="protein sequence ID" value="MBB5224960.1"/>
    <property type="molecule type" value="Genomic_DNA"/>
</dbReference>
<feature type="transmembrane region" description="Helical" evidence="1">
    <location>
        <begin position="107"/>
        <end position="127"/>
    </location>
</feature>
<dbReference type="Pfam" id="PF01757">
    <property type="entry name" value="Acyl_transf_3"/>
    <property type="match status" value="1"/>
</dbReference>
<dbReference type="AlphaFoldDB" id="A0A7W8LL43"/>
<feature type="transmembrane region" description="Helical" evidence="1">
    <location>
        <begin position="66"/>
        <end position="86"/>
    </location>
</feature>
<feature type="transmembrane region" description="Helical" evidence="1">
    <location>
        <begin position="266"/>
        <end position="288"/>
    </location>
</feature>
<comment type="caution">
    <text evidence="3">The sequence shown here is derived from an EMBL/GenBank/DDBJ whole genome shotgun (WGS) entry which is preliminary data.</text>
</comment>
<feature type="transmembrane region" description="Helical" evidence="1">
    <location>
        <begin position="35"/>
        <end position="54"/>
    </location>
</feature>
<dbReference type="RefSeq" id="WP_184656752.1">
    <property type="nucleotide sequence ID" value="NZ_JACHFQ010000001.1"/>
</dbReference>
<gene>
    <name evidence="3" type="ORF">HNP76_000300</name>
</gene>
<proteinExistence type="predicted"/>
<feature type="transmembrane region" description="Helical" evidence="1">
    <location>
        <begin position="346"/>
        <end position="361"/>
    </location>
</feature>